<dbReference type="PANTHER" id="PTHR24252">
    <property type="entry name" value="ACROSIN-RELATED"/>
    <property type="match status" value="1"/>
</dbReference>
<dbReference type="PROSITE" id="PS00134">
    <property type="entry name" value="TRYPSIN_HIS"/>
    <property type="match status" value="1"/>
</dbReference>
<dbReference type="InterPro" id="IPR009003">
    <property type="entry name" value="Peptidase_S1_PA"/>
</dbReference>
<dbReference type="OrthoDB" id="10051896at2759"/>
<dbReference type="GO" id="GO:0004252">
    <property type="term" value="F:serine-type endopeptidase activity"/>
    <property type="evidence" value="ECO:0007669"/>
    <property type="project" value="InterPro"/>
</dbReference>
<reference evidence="7 8" key="1">
    <citation type="submission" date="2019-09" db="EMBL/GenBank/DDBJ databases">
        <title>Bird 10,000 Genomes (B10K) Project - Family phase.</title>
        <authorList>
            <person name="Zhang G."/>
        </authorList>
    </citation>
    <scope>NUCLEOTIDE SEQUENCE [LARGE SCALE GENOMIC DNA]</scope>
    <source>
        <strain evidence="7">B10K-DU-012-80</strain>
    </source>
</reference>
<gene>
    <name evidence="7" type="primary">Tmprss12</name>
    <name evidence="7" type="ORF">BUCABY_R12893</name>
</gene>
<evidence type="ECO:0000313" key="8">
    <source>
        <dbReference type="Proteomes" id="UP000551127"/>
    </source>
</evidence>
<dbReference type="Pfam" id="PF00089">
    <property type="entry name" value="Trypsin"/>
    <property type="match status" value="1"/>
</dbReference>
<evidence type="ECO:0000256" key="2">
    <source>
        <dbReference type="ARBA" id="ARBA00022801"/>
    </source>
</evidence>
<feature type="non-terminal residue" evidence="7">
    <location>
        <position position="1"/>
    </location>
</feature>
<evidence type="ECO:0000256" key="5">
    <source>
        <dbReference type="RuleBase" id="RU363034"/>
    </source>
</evidence>
<dbReference type="GO" id="GO:0006508">
    <property type="term" value="P:proteolysis"/>
    <property type="evidence" value="ECO:0007669"/>
    <property type="project" value="UniProtKB-KW"/>
</dbReference>
<keyword evidence="8" id="KW-1185">Reference proteome</keyword>
<dbReference type="EMBL" id="VYZL01004827">
    <property type="protein sequence ID" value="NWR64577.1"/>
    <property type="molecule type" value="Genomic_DNA"/>
</dbReference>
<dbReference type="InterPro" id="IPR043504">
    <property type="entry name" value="Peptidase_S1_PA_chymotrypsin"/>
</dbReference>
<evidence type="ECO:0000259" key="6">
    <source>
        <dbReference type="PROSITE" id="PS50240"/>
    </source>
</evidence>
<dbReference type="PRINTS" id="PR00722">
    <property type="entry name" value="CHYMOTRYPSIN"/>
</dbReference>
<name>A0A7K4Z0B3_BUCAB</name>
<dbReference type="SMART" id="SM00020">
    <property type="entry name" value="Tryp_SPc"/>
    <property type="match status" value="1"/>
</dbReference>
<evidence type="ECO:0000256" key="4">
    <source>
        <dbReference type="ARBA" id="ARBA00023157"/>
    </source>
</evidence>
<dbReference type="PROSITE" id="PS50240">
    <property type="entry name" value="TRYPSIN_DOM"/>
    <property type="match status" value="1"/>
</dbReference>
<dbReference type="InterPro" id="IPR018114">
    <property type="entry name" value="TRYPSIN_HIS"/>
</dbReference>
<proteinExistence type="predicted"/>
<dbReference type="SUPFAM" id="SSF50494">
    <property type="entry name" value="Trypsin-like serine proteases"/>
    <property type="match status" value="1"/>
</dbReference>
<dbReference type="InterPro" id="IPR001254">
    <property type="entry name" value="Trypsin_dom"/>
</dbReference>
<dbReference type="AlphaFoldDB" id="A0A7K4Z0B3"/>
<keyword evidence="3 5" id="KW-0720">Serine protease</keyword>
<dbReference type="PROSITE" id="PS00135">
    <property type="entry name" value="TRYPSIN_SER"/>
    <property type="match status" value="1"/>
</dbReference>
<organism evidence="7 8">
    <name type="scientific">Bucorvus abyssinicus</name>
    <name type="common">Northern ground-hornbill</name>
    <name type="synonym">Abyssinian ground-hornbill</name>
    <dbReference type="NCBI Taxonomy" id="153643"/>
    <lineage>
        <taxon>Eukaryota</taxon>
        <taxon>Metazoa</taxon>
        <taxon>Chordata</taxon>
        <taxon>Craniata</taxon>
        <taxon>Vertebrata</taxon>
        <taxon>Euteleostomi</taxon>
        <taxon>Archelosauria</taxon>
        <taxon>Archosauria</taxon>
        <taxon>Dinosauria</taxon>
        <taxon>Saurischia</taxon>
        <taxon>Theropoda</taxon>
        <taxon>Coelurosauria</taxon>
        <taxon>Aves</taxon>
        <taxon>Neognathae</taxon>
        <taxon>Neoaves</taxon>
        <taxon>Telluraves</taxon>
        <taxon>Coraciimorphae</taxon>
        <taxon>Bucerotiformes</taxon>
        <taxon>Bucorvidae</taxon>
        <taxon>Bucorvus</taxon>
    </lineage>
</organism>
<protein>
    <submittedName>
        <fullName evidence="7">TMPSC protease</fullName>
    </submittedName>
</protein>
<evidence type="ECO:0000256" key="1">
    <source>
        <dbReference type="ARBA" id="ARBA00022670"/>
    </source>
</evidence>
<feature type="non-terminal residue" evidence="7">
    <location>
        <position position="238"/>
    </location>
</feature>
<sequence length="238" mass="25828">VVGGQDARVGTWPWSVSLQVRHGRGFFAHVCGGVLISESSVLTAAHCVTGRTDPSSWRAVLGAHDLQKYVKHATKRKIRSITVHPEFDRELLQNDIALFDLAPAVHFSARIQPICLPPAHVHPHVENGTRCFITGWGRTAEKGTTSAVLKEAEVEIIPHSICSRSSAYGILVNHNMICAGTQSGGTDTCQGDSGGPLACYHPSTHRYYLIGIASFGVGCGRQTFPGVYVRVSRYSLWI</sequence>
<dbReference type="CDD" id="cd00190">
    <property type="entry name" value="Tryp_SPc"/>
    <property type="match status" value="1"/>
</dbReference>
<accession>A0A7K4Z0B3</accession>
<dbReference type="FunFam" id="2.40.10.10:FF:000003">
    <property type="entry name" value="Transmembrane serine protease 3"/>
    <property type="match status" value="1"/>
</dbReference>
<evidence type="ECO:0000313" key="7">
    <source>
        <dbReference type="EMBL" id="NWR64577.1"/>
    </source>
</evidence>
<keyword evidence="4" id="KW-1015">Disulfide bond</keyword>
<keyword evidence="2 5" id="KW-0378">Hydrolase</keyword>
<keyword evidence="1 5" id="KW-0645">Protease</keyword>
<dbReference type="Proteomes" id="UP000551127">
    <property type="component" value="Unassembled WGS sequence"/>
</dbReference>
<dbReference type="InterPro" id="IPR001314">
    <property type="entry name" value="Peptidase_S1A"/>
</dbReference>
<feature type="domain" description="Peptidase S1" evidence="6">
    <location>
        <begin position="1"/>
        <end position="238"/>
    </location>
</feature>
<dbReference type="PANTHER" id="PTHR24252:SF21">
    <property type="entry name" value="TRANSMEMBRANE SERINE PROTEASE 12"/>
    <property type="match status" value="1"/>
</dbReference>
<dbReference type="InterPro" id="IPR033116">
    <property type="entry name" value="TRYPSIN_SER"/>
</dbReference>
<evidence type="ECO:0000256" key="3">
    <source>
        <dbReference type="ARBA" id="ARBA00022825"/>
    </source>
</evidence>
<dbReference type="Gene3D" id="2.40.10.10">
    <property type="entry name" value="Trypsin-like serine proteases"/>
    <property type="match status" value="2"/>
</dbReference>
<comment type="caution">
    <text evidence="7">The sequence shown here is derived from an EMBL/GenBank/DDBJ whole genome shotgun (WGS) entry which is preliminary data.</text>
</comment>